<dbReference type="AlphaFoldDB" id="A0A8I0N8U8"/>
<evidence type="ECO:0000313" key="2">
    <source>
        <dbReference type="Proteomes" id="UP000642265"/>
    </source>
</evidence>
<gene>
    <name evidence="1" type="ORF">IH622_23190</name>
</gene>
<name>A0A8I0N8U8_BRUAN</name>
<dbReference type="InterPro" id="IPR009394">
    <property type="entry name" value="MmcB-like"/>
</dbReference>
<dbReference type="EMBL" id="JACZKO010000064">
    <property type="protein sequence ID" value="MBE0563702.1"/>
    <property type="molecule type" value="Genomic_DNA"/>
</dbReference>
<dbReference type="PIRSF" id="PIRSF031796">
    <property type="entry name" value="UPC031796"/>
    <property type="match status" value="1"/>
</dbReference>
<accession>A0A8I0N8U8</accession>
<dbReference type="Proteomes" id="UP000642265">
    <property type="component" value="Unassembled WGS sequence"/>
</dbReference>
<evidence type="ECO:0000313" key="1">
    <source>
        <dbReference type="EMBL" id="MBE0563702.1"/>
    </source>
</evidence>
<organism evidence="1 2">
    <name type="scientific">Brucella anthropi</name>
    <name type="common">Ochrobactrum anthropi</name>
    <dbReference type="NCBI Taxonomy" id="529"/>
    <lineage>
        <taxon>Bacteria</taxon>
        <taxon>Pseudomonadati</taxon>
        <taxon>Pseudomonadota</taxon>
        <taxon>Alphaproteobacteria</taxon>
        <taxon>Hyphomicrobiales</taxon>
        <taxon>Brucellaceae</taxon>
        <taxon>Brucella/Ochrobactrum group</taxon>
        <taxon>Brucella</taxon>
    </lineage>
</organism>
<reference evidence="1" key="1">
    <citation type="submission" date="2020-09" db="EMBL/GenBank/DDBJ databases">
        <authorList>
            <person name="Dalcin Martins P."/>
        </authorList>
    </citation>
    <scope>NUCLEOTIDE SEQUENCE</scope>
    <source>
        <strain evidence="1">MAG47</strain>
    </source>
</reference>
<dbReference type="Pfam" id="PF06319">
    <property type="entry name" value="MmcB-like"/>
    <property type="match status" value="1"/>
</dbReference>
<protein>
    <submittedName>
        <fullName evidence="1">MmcB family DNA repair protein</fullName>
    </submittedName>
</protein>
<proteinExistence type="predicted"/>
<comment type="caution">
    <text evidence="1">The sequence shown here is derived from an EMBL/GenBank/DDBJ whole genome shotgun (WGS) entry which is preliminary data.</text>
</comment>
<sequence>MSQPPFNAVLPLVDGRQSETARLVARGTSRFLASLGFFCVEELPLPSGGRADLVSMNAQGDIWIVEIKSSREDLRADRKWQIYRAHCDRLFFAFPAELPCDLFPPDTGLIVADGYGAYQHCEAPEHRLSAPTRKAMMIRFGLAAARRMSRLIDPQGHSIIDE</sequence>
<reference evidence="1" key="2">
    <citation type="submission" date="2020-10" db="EMBL/GenBank/DDBJ databases">
        <title>Enrichment of novel Verrucomicrobia, Bacteroidetes and Krumholzibacteria in an oxygen-limited, methane- and iron-fed bioreactor inoculated with Bothnian Sea sediments.</title>
        <authorList>
            <person name="Martins P.D."/>
            <person name="de Jong A."/>
            <person name="Lenstra W.K."/>
            <person name="van Helmond N.A.G.M."/>
            <person name="Slomp C.P."/>
            <person name="Jetten M.S.M."/>
            <person name="Welte C.U."/>
            <person name="Rasigraf O."/>
        </authorList>
    </citation>
    <scope>NUCLEOTIDE SEQUENCE</scope>
    <source>
        <strain evidence="1">MAG47</strain>
    </source>
</reference>